<dbReference type="SUPFAM" id="SSF53474">
    <property type="entry name" value="alpha/beta-Hydrolases"/>
    <property type="match status" value="1"/>
</dbReference>
<sequence length="560" mass="61366">MFCASVFILWYLYASTLGKPIPYTQKPKNPLLAHVPGLGKFRGTQVLTTENDSSNLMTPVDAWLGLEYAKQPVGDLRFAPPEWPHAVNGTVDADQFGPACIQDPSRNGSPQSEACLNFNVWRTTGVPLATKLPVLVFFHGGSFVSGDGKGFDGGNFVSKSVKPIMVVTMQYRLGALGSLPSALFEEEGLLNLGLLDQRLFLEFLQKYISHFGGNPKAITLAGLSAGGHSVGIHLFHDYGSDKGKPLFAQAIMSSSSPTARSFPEATADLYVRQFQEFMDYVDCPTTPNSDALDCLRSVDISLIQAKSASMYRDSEFNITWPWQPVSPGPLLEKRGSESGFDRTFFKIPILVSSSTDEGKLFAPQNLSSTQNFTSFMANMNPGFNSDDLADLESLYPDPEDPSSPYYDSPLSVEFNRVSAAYGDYAYICPVEETAALYAALDLPVYKARFNTPNGAASYMGVSHASDNGYFQGLPNVQFPEISDLYSAYWASFVVSGSPNTYRVEGAPEWNRYKGVGGKELKVGSEDGTGTGVELEGDDDGIRVPQCKWWRDPDRMERLKK</sequence>
<accession>A0A6A6SP23</accession>
<dbReference type="InterPro" id="IPR050309">
    <property type="entry name" value="Type-B_Carboxylest/Lipase"/>
</dbReference>
<gene>
    <name evidence="5" type="ORF">K491DRAFT_708885</name>
</gene>
<evidence type="ECO:0000256" key="1">
    <source>
        <dbReference type="ARBA" id="ARBA00005964"/>
    </source>
</evidence>
<dbReference type="Gene3D" id="3.40.50.1820">
    <property type="entry name" value="alpha/beta hydrolase"/>
    <property type="match status" value="1"/>
</dbReference>
<feature type="signal peptide" evidence="3">
    <location>
        <begin position="1"/>
        <end position="18"/>
    </location>
</feature>
<comment type="similarity">
    <text evidence="1 3">Belongs to the type-B carboxylesterase/lipase family.</text>
</comment>
<proteinExistence type="inferred from homology"/>
<protein>
    <recommendedName>
        <fullName evidence="3">Carboxylic ester hydrolase</fullName>
        <ecNumber evidence="3">3.1.1.-</ecNumber>
    </recommendedName>
</protein>
<reference evidence="5" key="1">
    <citation type="journal article" date="2020" name="Stud. Mycol.">
        <title>101 Dothideomycetes genomes: a test case for predicting lifestyles and emergence of pathogens.</title>
        <authorList>
            <person name="Haridas S."/>
            <person name="Albert R."/>
            <person name="Binder M."/>
            <person name="Bloem J."/>
            <person name="Labutti K."/>
            <person name="Salamov A."/>
            <person name="Andreopoulos B."/>
            <person name="Baker S."/>
            <person name="Barry K."/>
            <person name="Bills G."/>
            <person name="Bluhm B."/>
            <person name="Cannon C."/>
            <person name="Castanera R."/>
            <person name="Culley D."/>
            <person name="Daum C."/>
            <person name="Ezra D."/>
            <person name="Gonzalez J."/>
            <person name="Henrissat B."/>
            <person name="Kuo A."/>
            <person name="Liang C."/>
            <person name="Lipzen A."/>
            <person name="Lutzoni F."/>
            <person name="Magnuson J."/>
            <person name="Mondo S."/>
            <person name="Nolan M."/>
            <person name="Ohm R."/>
            <person name="Pangilinan J."/>
            <person name="Park H.-J."/>
            <person name="Ramirez L."/>
            <person name="Alfaro M."/>
            <person name="Sun H."/>
            <person name="Tritt A."/>
            <person name="Yoshinaga Y."/>
            <person name="Zwiers L.-H."/>
            <person name="Turgeon B."/>
            <person name="Goodwin S."/>
            <person name="Spatafora J."/>
            <person name="Crous P."/>
            <person name="Grigoriev I."/>
        </authorList>
    </citation>
    <scope>NUCLEOTIDE SEQUENCE</scope>
    <source>
        <strain evidence="5">CBS 122681</strain>
    </source>
</reference>
<dbReference type="AlphaFoldDB" id="A0A6A6SP23"/>
<keyword evidence="3" id="KW-0732">Signal</keyword>
<dbReference type="EMBL" id="MU004557">
    <property type="protein sequence ID" value="KAF2648118.1"/>
    <property type="molecule type" value="Genomic_DNA"/>
</dbReference>
<dbReference type="Proteomes" id="UP000799324">
    <property type="component" value="Unassembled WGS sequence"/>
</dbReference>
<keyword evidence="2 3" id="KW-0378">Hydrolase</keyword>
<feature type="chain" id="PRO_5025710158" description="Carboxylic ester hydrolase" evidence="3">
    <location>
        <begin position="19"/>
        <end position="560"/>
    </location>
</feature>
<dbReference type="InterPro" id="IPR019826">
    <property type="entry name" value="Carboxylesterase_B_AS"/>
</dbReference>
<dbReference type="GO" id="GO:0016787">
    <property type="term" value="F:hydrolase activity"/>
    <property type="evidence" value="ECO:0007669"/>
    <property type="project" value="UniProtKB-KW"/>
</dbReference>
<feature type="domain" description="Carboxylesterase type B" evidence="4">
    <location>
        <begin position="39"/>
        <end position="525"/>
    </location>
</feature>
<dbReference type="InterPro" id="IPR002018">
    <property type="entry name" value="CarbesteraseB"/>
</dbReference>
<evidence type="ECO:0000256" key="2">
    <source>
        <dbReference type="ARBA" id="ARBA00022801"/>
    </source>
</evidence>
<dbReference type="EC" id="3.1.1.-" evidence="3"/>
<keyword evidence="6" id="KW-1185">Reference proteome</keyword>
<name>A0A6A6SP23_9PLEO</name>
<dbReference type="OrthoDB" id="408631at2759"/>
<evidence type="ECO:0000313" key="5">
    <source>
        <dbReference type="EMBL" id="KAF2648118.1"/>
    </source>
</evidence>
<dbReference type="PANTHER" id="PTHR11559">
    <property type="entry name" value="CARBOXYLESTERASE"/>
    <property type="match status" value="1"/>
</dbReference>
<evidence type="ECO:0000259" key="4">
    <source>
        <dbReference type="Pfam" id="PF00135"/>
    </source>
</evidence>
<evidence type="ECO:0000256" key="3">
    <source>
        <dbReference type="RuleBase" id="RU361235"/>
    </source>
</evidence>
<dbReference type="Pfam" id="PF00135">
    <property type="entry name" value="COesterase"/>
    <property type="match status" value="1"/>
</dbReference>
<dbReference type="PROSITE" id="PS00122">
    <property type="entry name" value="CARBOXYLESTERASE_B_1"/>
    <property type="match status" value="1"/>
</dbReference>
<dbReference type="InterPro" id="IPR029058">
    <property type="entry name" value="AB_hydrolase_fold"/>
</dbReference>
<evidence type="ECO:0000313" key="6">
    <source>
        <dbReference type="Proteomes" id="UP000799324"/>
    </source>
</evidence>
<organism evidence="5 6">
    <name type="scientific">Lophiostoma macrostomum CBS 122681</name>
    <dbReference type="NCBI Taxonomy" id="1314788"/>
    <lineage>
        <taxon>Eukaryota</taxon>
        <taxon>Fungi</taxon>
        <taxon>Dikarya</taxon>
        <taxon>Ascomycota</taxon>
        <taxon>Pezizomycotina</taxon>
        <taxon>Dothideomycetes</taxon>
        <taxon>Pleosporomycetidae</taxon>
        <taxon>Pleosporales</taxon>
        <taxon>Lophiostomataceae</taxon>
        <taxon>Lophiostoma</taxon>
    </lineage>
</organism>